<dbReference type="InParanoid" id="A0A0C3JW02"/>
<sequence length="474" mass="51324">MSYGGENSVATNPDDNDTGEVQVTTTSLNEQLSEITPQPGTDLGSGVFEVDGYTAELQMNIGGKSHHAPISPIAPYGPVVRGKSEDNRQDGQVIGASQPEHLVYIKQSMTPPRNRPPKQLLNSALATTRLNKRKIQEMTQYDSTTDTCKLDEEHGPHRKSQKRVGRAPLNSCRTTGSRSISPDYVGAPKPDAMKTDNVDRFSSTSSPITPPVVLDGTTHELKEKPNENCADASLKQGLILADKGTLVIAEEKARSAPKSNLVAISSPKGSDSAMLEEATGVATINDTPSTFVTVCITATATDDSTFAPHAQSIRSRPSSPKCMIPNEQVSVRAPDFNDAETNRRERPSHDNLEELRNQRYSVFDSPPPDTLGTPPESIFVPALTPRLSDPELLYVEEETALARETAPSPDSFVYSARDDVAGIELACLTQLKSDEDVGKVGHVHYKIPLKSSLRSRTFRATGGTVAHKEGSNYY</sequence>
<dbReference type="OrthoDB" id="3270368at2759"/>
<feature type="compositionally biased region" description="Basic and acidic residues" evidence="1">
    <location>
        <begin position="340"/>
        <end position="354"/>
    </location>
</feature>
<accession>A0A0C3JW02</accession>
<organism evidence="2 3">
    <name type="scientific">Pisolithus tinctorius Marx 270</name>
    <dbReference type="NCBI Taxonomy" id="870435"/>
    <lineage>
        <taxon>Eukaryota</taxon>
        <taxon>Fungi</taxon>
        <taxon>Dikarya</taxon>
        <taxon>Basidiomycota</taxon>
        <taxon>Agaricomycotina</taxon>
        <taxon>Agaricomycetes</taxon>
        <taxon>Agaricomycetidae</taxon>
        <taxon>Boletales</taxon>
        <taxon>Sclerodermatineae</taxon>
        <taxon>Pisolithaceae</taxon>
        <taxon>Pisolithus</taxon>
    </lineage>
</organism>
<keyword evidence="3" id="KW-1185">Reference proteome</keyword>
<name>A0A0C3JW02_PISTI</name>
<feature type="compositionally biased region" description="Basic residues" evidence="1">
    <location>
        <begin position="156"/>
        <end position="165"/>
    </location>
</feature>
<gene>
    <name evidence="2" type="ORF">M404DRAFT_568912</name>
</gene>
<feature type="compositionally biased region" description="Polar residues" evidence="1">
    <location>
        <begin position="8"/>
        <end position="39"/>
    </location>
</feature>
<feature type="compositionally biased region" description="Polar residues" evidence="1">
    <location>
        <begin position="171"/>
        <end position="180"/>
    </location>
</feature>
<dbReference type="HOGENOM" id="CLU_576346_0_0_1"/>
<dbReference type="EMBL" id="KN831946">
    <property type="protein sequence ID" value="KIO13293.1"/>
    <property type="molecule type" value="Genomic_DNA"/>
</dbReference>
<evidence type="ECO:0000313" key="2">
    <source>
        <dbReference type="EMBL" id="KIO13293.1"/>
    </source>
</evidence>
<feature type="region of interest" description="Disordered" evidence="1">
    <location>
        <begin position="1"/>
        <end position="47"/>
    </location>
</feature>
<dbReference type="Proteomes" id="UP000054217">
    <property type="component" value="Unassembled WGS sequence"/>
</dbReference>
<evidence type="ECO:0000313" key="3">
    <source>
        <dbReference type="Proteomes" id="UP000054217"/>
    </source>
</evidence>
<feature type="region of interest" description="Disordered" evidence="1">
    <location>
        <begin position="332"/>
        <end position="354"/>
    </location>
</feature>
<protein>
    <submittedName>
        <fullName evidence="2">Uncharacterized protein</fullName>
    </submittedName>
</protein>
<feature type="region of interest" description="Disordered" evidence="1">
    <location>
        <begin position="147"/>
        <end position="191"/>
    </location>
</feature>
<evidence type="ECO:0000256" key="1">
    <source>
        <dbReference type="SAM" id="MobiDB-lite"/>
    </source>
</evidence>
<dbReference type="AlphaFoldDB" id="A0A0C3JW02"/>
<reference evidence="3" key="2">
    <citation type="submission" date="2015-01" db="EMBL/GenBank/DDBJ databases">
        <title>Evolutionary Origins and Diversification of the Mycorrhizal Mutualists.</title>
        <authorList>
            <consortium name="DOE Joint Genome Institute"/>
            <consortium name="Mycorrhizal Genomics Consortium"/>
            <person name="Kohler A."/>
            <person name="Kuo A."/>
            <person name="Nagy L.G."/>
            <person name="Floudas D."/>
            <person name="Copeland A."/>
            <person name="Barry K.W."/>
            <person name="Cichocki N."/>
            <person name="Veneault-Fourrey C."/>
            <person name="LaButti K."/>
            <person name="Lindquist E.A."/>
            <person name="Lipzen A."/>
            <person name="Lundell T."/>
            <person name="Morin E."/>
            <person name="Murat C."/>
            <person name="Riley R."/>
            <person name="Ohm R."/>
            <person name="Sun H."/>
            <person name="Tunlid A."/>
            <person name="Henrissat B."/>
            <person name="Grigoriev I.V."/>
            <person name="Hibbett D.S."/>
            <person name="Martin F."/>
        </authorList>
    </citation>
    <scope>NUCLEOTIDE SEQUENCE [LARGE SCALE GENOMIC DNA]</scope>
    <source>
        <strain evidence="3">Marx 270</strain>
    </source>
</reference>
<reference evidence="2 3" key="1">
    <citation type="submission" date="2014-04" db="EMBL/GenBank/DDBJ databases">
        <authorList>
            <consortium name="DOE Joint Genome Institute"/>
            <person name="Kuo A."/>
            <person name="Kohler A."/>
            <person name="Costa M.D."/>
            <person name="Nagy L.G."/>
            <person name="Floudas D."/>
            <person name="Copeland A."/>
            <person name="Barry K.W."/>
            <person name="Cichocki N."/>
            <person name="Veneault-Fourrey C."/>
            <person name="LaButti K."/>
            <person name="Lindquist E.A."/>
            <person name="Lipzen A."/>
            <person name="Lundell T."/>
            <person name="Morin E."/>
            <person name="Murat C."/>
            <person name="Sun H."/>
            <person name="Tunlid A."/>
            <person name="Henrissat B."/>
            <person name="Grigoriev I.V."/>
            <person name="Hibbett D.S."/>
            <person name="Martin F."/>
            <person name="Nordberg H.P."/>
            <person name="Cantor M.N."/>
            <person name="Hua S.X."/>
        </authorList>
    </citation>
    <scope>NUCLEOTIDE SEQUENCE [LARGE SCALE GENOMIC DNA]</scope>
    <source>
        <strain evidence="2 3">Marx 270</strain>
    </source>
</reference>
<proteinExistence type="predicted"/>